<organism evidence="9 10">
    <name type="scientific">Ditylenchus destructor</name>
    <dbReference type="NCBI Taxonomy" id="166010"/>
    <lineage>
        <taxon>Eukaryota</taxon>
        <taxon>Metazoa</taxon>
        <taxon>Ecdysozoa</taxon>
        <taxon>Nematoda</taxon>
        <taxon>Chromadorea</taxon>
        <taxon>Rhabditida</taxon>
        <taxon>Tylenchina</taxon>
        <taxon>Tylenchomorpha</taxon>
        <taxon>Sphaerularioidea</taxon>
        <taxon>Anguinidae</taxon>
        <taxon>Anguininae</taxon>
        <taxon>Ditylenchus</taxon>
    </lineage>
</organism>
<evidence type="ECO:0000256" key="6">
    <source>
        <dbReference type="ARBA" id="ARBA00067004"/>
    </source>
</evidence>
<evidence type="ECO:0000256" key="5">
    <source>
        <dbReference type="ARBA" id="ARBA00050832"/>
    </source>
</evidence>
<dbReference type="Proteomes" id="UP001201812">
    <property type="component" value="Unassembled WGS sequence"/>
</dbReference>
<keyword evidence="4" id="KW-0560">Oxidoreductase</keyword>
<evidence type="ECO:0000313" key="10">
    <source>
        <dbReference type="Proteomes" id="UP001201812"/>
    </source>
</evidence>
<keyword evidence="3" id="KW-0274">FAD</keyword>
<dbReference type="AlphaFoldDB" id="A0AAD4MV95"/>
<dbReference type="InterPro" id="IPR003953">
    <property type="entry name" value="FAD-dep_OxRdtase_2_FAD-bd"/>
</dbReference>
<dbReference type="EMBL" id="JAKKPZ010000048">
    <property type="protein sequence ID" value="KAI1706387.1"/>
    <property type="molecule type" value="Genomic_DNA"/>
</dbReference>
<comment type="catalytic activity">
    <reaction evidence="5">
        <text>succinate + NAD(+) = fumarate + NADH + H(+)</text>
        <dbReference type="Rhea" id="RHEA:18281"/>
        <dbReference type="ChEBI" id="CHEBI:15378"/>
        <dbReference type="ChEBI" id="CHEBI:29806"/>
        <dbReference type="ChEBI" id="CHEBI:30031"/>
        <dbReference type="ChEBI" id="CHEBI:57540"/>
        <dbReference type="ChEBI" id="CHEBI:57945"/>
        <dbReference type="EC" id="1.3.1.6"/>
    </reaction>
</comment>
<dbReference type="FunFam" id="3.90.700.10:FF:000007">
    <property type="entry name" value="NADH-dependent fumarate reductase"/>
    <property type="match status" value="1"/>
</dbReference>
<evidence type="ECO:0000256" key="1">
    <source>
        <dbReference type="ARBA" id="ARBA00001974"/>
    </source>
</evidence>
<dbReference type="SUPFAM" id="SSF51905">
    <property type="entry name" value="FAD/NAD(P)-binding domain"/>
    <property type="match status" value="1"/>
</dbReference>
<dbReference type="Pfam" id="PF00890">
    <property type="entry name" value="FAD_binding_2"/>
    <property type="match status" value="1"/>
</dbReference>
<dbReference type="InterPro" id="IPR050315">
    <property type="entry name" value="FAD-oxidoreductase_2"/>
</dbReference>
<sequence>MSLGQEIPDVNIIGMGKTPKSNEPVIVVGAGLAGLSAALEVIQAGAKLILIDKEKDIGGNSAKASSGISGCNTKTQKDLGISDSTDKFYSDTMSAGDRLNDQALVDILVHESADAVNFLIEHGVDLSSINLCGGHSVPRTHWLPSPKEGKPLPVGVAIIRALKARLYALKEEHPDMIDIRLNMHIVGLVTWNDFITGVRYKNNEGKIEELNGKAVILTTGGFSSDRDNETSLLREYASGIMDLPTTNGPFATGDGVKMARGMGAAVVGMEHVQVHPTAFVDPKNPTDNTKFLAAEALRGKGAILLNEKGERLGNELGRRDYLTAQIYKLCSKNPSVNNLHTAYMIMNNKAAEDFGLPAFNFYAKIKGFFKEVGNADSLAEHIGCDKAKLKQTLNEYNSLAKQYLEGEQPKDSFGKTVFPVEFNTDEPFYVATITPAIHYTMGGLKIDRQAFVFSEFMDRNFQGLLAAGEVTGGVHGRNRLAGNSLLECVVFGRIAGKSAADIKYGHDEL</sequence>
<gene>
    <name evidence="9" type="ORF">DdX_13046</name>
</gene>
<dbReference type="InterPro" id="IPR010960">
    <property type="entry name" value="Flavocytochrome_c"/>
</dbReference>
<evidence type="ECO:0000259" key="8">
    <source>
        <dbReference type="Pfam" id="PF00890"/>
    </source>
</evidence>
<comment type="cofactor">
    <cofactor evidence="1">
        <name>FAD</name>
        <dbReference type="ChEBI" id="CHEBI:57692"/>
    </cofactor>
</comment>
<keyword evidence="2" id="KW-0285">Flavoprotein</keyword>
<evidence type="ECO:0000256" key="4">
    <source>
        <dbReference type="ARBA" id="ARBA00023002"/>
    </source>
</evidence>
<protein>
    <recommendedName>
        <fullName evidence="6">fumarate reductase (NADH)</fullName>
        <ecNumber evidence="6">1.3.1.6</ecNumber>
    </recommendedName>
    <alternativeName>
        <fullName evidence="7">NADH-dependent fumarate reductase</fullName>
    </alternativeName>
</protein>
<dbReference type="InterPro" id="IPR036188">
    <property type="entry name" value="FAD/NAD-bd_sf"/>
</dbReference>
<comment type="caution">
    <text evidence="9">The sequence shown here is derived from an EMBL/GenBank/DDBJ whole genome shotgun (WGS) entry which is preliminary data.</text>
</comment>
<dbReference type="Gene3D" id="3.50.50.60">
    <property type="entry name" value="FAD/NAD(P)-binding domain"/>
    <property type="match status" value="1"/>
</dbReference>
<dbReference type="NCBIfam" id="TIGR01813">
    <property type="entry name" value="flavo_cyto_c"/>
    <property type="match status" value="1"/>
</dbReference>
<name>A0AAD4MV95_9BILA</name>
<proteinExistence type="predicted"/>
<reference evidence="9" key="1">
    <citation type="submission" date="2022-01" db="EMBL/GenBank/DDBJ databases">
        <title>Genome Sequence Resource for Two Populations of Ditylenchus destructor, the Migratory Endoparasitic Phytonematode.</title>
        <authorList>
            <person name="Zhang H."/>
            <person name="Lin R."/>
            <person name="Xie B."/>
        </authorList>
    </citation>
    <scope>NUCLEOTIDE SEQUENCE</scope>
    <source>
        <strain evidence="9">BazhouSP</strain>
    </source>
</reference>
<dbReference type="EC" id="1.3.1.6" evidence="6"/>
<dbReference type="SUPFAM" id="SSF56425">
    <property type="entry name" value="Succinate dehydrogenase/fumarate reductase flavoprotein, catalytic domain"/>
    <property type="match status" value="1"/>
</dbReference>
<dbReference type="Gene3D" id="3.90.700.10">
    <property type="entry name" value="Succinate dehydrogenase/fumarate reductase flavoprotein, catalytic domain"/>
    <property type="match status" value="1"/>
</dbReference>
<dbReference type="PANTHER" id="PTHR43400:SF7">
    <property type="entry name" value="FAD-DEPENDENT OXIDOREDUCTASE 2 FAD BINDING DOMAIN-CONTAINING PROTEIN"/>
    <property type="match status" value="1"/>
</dbReference>
<feature type="domain" description="FAD-dependent oxidoreductase 2 FAD-binding" evidence="8">
    <location>
        <begin position="25"/>
        <end position="485"/>
    </location>
</feature>
<dbReference type="InterPro" id="IPR027477">
    <property type="entry name" value="Succ_DH/fumarate_Rdtase_cat_sf"/>
</dbReference>
<evidence type="ECO:0000256" key="3">
    <source>
        <dbReference type="ARBA" id="ARBA00022827"/>
    </source>
</evidence>
<evidence type="ECO:0000256" key="2">
    <source>
        <dbReference type="ARBA" id="ARBA00022630"/>
    </source>
</evidence>
<evidence type="ECO:0000256" key="7">
    <source>
        <dbReference type="ARBA" id="ARBA00077246"/>
    </source>
</evidence>
<keyword evidence="10" id="KW-1185">Reference proteome</keyword>
<dbReference type="PANTHER" id="PTHR43400">
    <property type="entry name" value="FUMARATE REDUCTASE"/>
    <property type="match status" value="1"/>
</dbReference>
<dbReference type="GO" id="GO:0016156">
    <property type="term" value="F:fumarate reductase (NADH) activity"/>
    <property type="evidence" value="ECO:0007669"/>
    <property type="project" value="UniProtKB-EC"/>
</dbReference>
<evidence type="ECO:0000313" key="9">
    <source>
        <dbReference type="EMBL" id="KAI1706387.1"/>
    </source>
</evidence>
<accession>A0AAD4MV95</accession>
<dbReference type="GO" id="GO:0010181">
    <property type="term" value="F:FMN binding"/>
    <property type="evidence" value="ECO:0007669"/>
    <property type="project" value="InterPro"/>
</dbReference>